<dbReference type="AlphaFoldDB" id="A0A078K4D9"/>
<dbReference type="RefSeq" id="XP_730315.1">
    <property type="nucleotide sequence ID" value="XM_725222.1"/>
</dbReference>
<evidence type="ECO:0000313" key="3">
    <source>
        <dbReference type="EMBL" id="VTZ78317.1"/>
    </source>
</evidence>
<dbReference type="KEGG" id="pyo:PY17X_0912500"/>
<evidence type="ECO:0000256" key="1">
    <source>
        <dbReference type="SAM" id="Coils"/>
    </source>
</evidence>
<keyword evidence="1" id="KW-0175">Coiled coil</keyword>
<reference evidence="3" key="2">
    <citation type="submission" date="2014-05" db="EMBL/GenBank/DDBJ databases">
        <authorList>
            <person name="Aslett M.A."/>
            <person name="De Silva N."/>
        </authorList>
    </citation>
    <scope>NUCLEOTIDE SEQUENCE</scope>
    <source>
        <strain evidence="3">17X</strain>
    </source>
</reference>
<gene>
    <name evidence="3" type="ORF">PY17X_0912500</name>
    <name evidence="2" type="ORF">PYYM_0912000</name>
</gene>
<accession>A0A078K4D9</accession>
<dbReference type="Proteomes" id="UP000072874">
    <property type="component" value="Chromosome 9"/>
</dbReference>
<protein>
    <submittedName>
        <fullName evidence="2">Uncharacterized protein</fullName>
    </submittedName>
</protein>
<sequence>MENNNISGKKIQNEKEYLLDILKANDCESLKELQNLINFLNNENKRLHSLNIENLKKINILSARINHLENLTKDNSQHYECENNYKYKFMEILRAVNVIKKYAKDKENEYNEMVREHEKYSTFFFLNLNKIIDSIIIQNNESNVSNFDDILSTLNPHTKNNEKDYSHDKTKMNRLHSSPNSYHHSFKNVDNYWQCLSVNGNNRMGNTENVVNNNNEHFGPLDCGIYKENRKSSKGEIKKMTKKKSEKNISDDIAYHLQNRECSNEIKLKNKLHSNSYSPFHKNLERNDEKEIYNTKFEKIKSLRESYKNTDNELISSVDNINKKKKKKNFEAENQINKMVNYNYELKNIDIKNARKDDIIVSENNLNKDINSPKENIITILNKKKNITPIKHIGDLTPKYVKYNTLHREIVNPRQRYSRQKTRSIDHIICL</sequence>
<dbReference type="OMA" id="NEMVREH"/>
<evidence type="ECO:0000313" key="2">
    <source>
        <dbReference type="EMBL" id="CDU17900.1"/>
    </source>
</evidence>
<organism evidence="2 5">
    <name type="scientific">Plasmodium yoelii</name>
    <dbReference type="NCBI Taxonomy" id="5861"/>
    <lineage>
        <taxon>Eukaryota</taxon>
        <taxon>Sar</taxon>
        <taxon>Alveolata</taxon>
        <taxon>Apicomplexa</taxon>
        <taxon>Aconoidasida</taxon>
        <taxon>Haemosporida</taxon>
        <taxon>Plasmodiidae</taxon>
        <taxon>Plasmodium</taxon>
        <taxon>Plasmodium (Vinckeia)</taxon>
    </lineage>
</organism>
<dbReference type="OrthoDB" id="392554at2759"/>
<proteinExistence type="predicted"/>
<dbReference type="GeneID" id="3829538"/>
<dbReference type="EMBL" id="LK934637">
    <property type="protein sequence ID" value="CDU17900.1"/>
    <property type="molecule type" value="Genomic_DNA"/>
</dbReference>
<dbReference type="Proteomes" id="UP000072904">
    <property type="component" value="Chromosome 9"/>
</dbReference>
<evidence type="ECO:0000313" key="5">
    <source>
        <dbReference type="Proteomes" id="UP000072904"/>
    </source>
</evidence>
<reference evidence="3" key="4">
    <citation type="submission" date="2019-05" db="EMBL/GenBank/DDBJ databases">
        <authorList>
            <consortium name="Pathogen Informatics"/>
        </authorList>
    </citation>
    <scope>NUCLEOTIDE SEQUENCE</scope>
    <source>
        <strain evidence="3">17X</strain>
    </source>
</reference>
<name>A0A078K4D9_PLAYE</name>
<evidence type="ECO:0000313" key="4">
    <source>
        <dbReference type="Proteomes" id="UP000072874"/>
    </source>
</evidence>
<dbReference type="VEuPathDB" id="PlasmoDB:Py17XNL_000900149"/>
<reference evidence="2" key="3">
    <citation type="submission" date="2014-05" db="EMBL/GenBank/DDBJ databases">
        <authorList>
            <person name="Aslett A.Martin."/>
            <person name="De Silva Nishadi"/>
        </authorList>
    </citation>
    <scope>NUCLEOTIDE SEQUENCE</scope>
    <source>
        <strain evidence="2">YM</strain>
    </source>
</reference>
<dbReference type="EMBL" id="LM993663">
    <property type="protein sequence ID" value="VTZ78317.1"/>
    <property type="molecule type" value="Genomic_DNA"/>
</dbReference>
<reference evidence="4 5" key="1">
    <citation type="journal article" date="2014" name="BMC Biol.">
        <title>A comprehensive evaluation of rodent malaria parasite genomes and gene expression.</title>
        <authorList>
            <person name="Otto T.D."/>
            <person name="Bohme U."/>
            <person name="Jackson A.P."/>
            <person name="Hunt M."/>
            <person name="Franke-Fayard B."/>
            <person name="Hoeijmakers W.A."/>
            <person name="Religa A.A."/>
            <person name="Robertson L."/>
            <person name="Sanders M."/>
            <person name="Ogun S.A."/>
            <person name="Cunningham D."/>
            <person name="Erhart A."/>
            <person name="Billker O."/>
            <person name="Khan S.M."/>
            <person name="Stunnenberg H.G."/>
            <person name="Langhorne J."/>
            <person name="Holder A.A."/>
            <person name="Waters A.P."/>
            <person name="Newbold C.I."/>
            <person name="Pain A."/>
            <person name="Berriman M."/>
            <person name="Janse C.J."/>
        </authorList>
    </citation>
    <scope>NUCLEOTIDE SEQUENCE [LARGE SCALE GENOMIC DNA]</scope>
    <source>
        <strain evidence="3 4">17X</strain>
        <strain evidence="2 5">YM</strain>
    </source>
</reference>
<dbReference type="VEuPathDB" id="PlasmoDB:PY17X_0912500"/>
<feature type="coiled-coil region" evidence="1">
    <location>
        <begin position="23"/>
        <end position="50"/>
    </location>
</feature>
<dbReference type="VEuPathDB" id="PlasmoDB:PY02434"/>
<dbReference type="VEuPathDB" id="PlasmoDB:PYYM_0912000"/>